<keyword evidence="3" id="KW-1185">Reference proteome</keyword>
<accession>A0AA37SSY7</accession>
<dbReference type="RefSeq" id="WP_235291757.1">
    <property type="nucleotide sequence ID" value="NZ_BSOH01000027.1"/>
</dbReference>
<evidence type="ECO:0000256" key="1">
    <source>
        <dbReference type="SAM" id="Coils"/>
    </source>
</evidence>
<reference evidence="2" key="2">
    <citation type="submission" date="2023-01" db="EMBL/GenBank/DDBJ databases">
        <title>Draft genome sequence of Portibacter lacus strain NBRC 108769.</title>
        <authorList>
            <person name="Sun Q."/>
            <person name="Mori K."/>
        </authorList>
    </citation>
    <scope>NUCLEOTIDE SEQUENCE</scope>
    <source>
        <strain evidence="2">NBRC 108769</strain>
    </source>
</reference>
<comment type="caution">
    <text evidence="2">The sequence shown here is derived from an EMBL/GenBank/DDBJ whole genome shotgun (WGS) entry which is preliminary data.</text>
</comment>
<evidence type="ECO:0000313" key="2">
    <source>
        <dbReference type="EMBL" id="GLR19547.1"/>
    </source>
</evidence>
<organism evidence="2 3">
    <name type="scientific">Portibacter lacus</name>
    <dbReference type="NCBI Taxonomy" id="1099794"/>
    <lineage>
        <taxon>Bacteria</taxon>
        <taxon>Pseudomonadati</taxon>
        <taxon>Bacteroidota</taxon>
        <taxon>Saprospiria</taxon>
        <taxon>Saprospirales</taxon>
        <taxon>Haliscomenobacteraceae</taxon>
        <taxon>Portibacter</taxon>
    </lineage>
</organism>
<evidence type="ECO:0000313" key="3">
    <source>
        <dbReference type="Proteomes" id="UP001156666"/>
    </source>
</evidence>
<dbReference type="Proteomes" id="UP001156666">
    <property type="component" value="Unassembled WGS sequence"/>
</dbReference>
<protein>
    <submittedName>
        <fullName evidence="2">Uncharacterized protein</fullName>
    </submittedName>
</protein>
<dbReference type="AlphaFoldDB" id="A0AA37SSY7"/>
<feature type="coiled-coil region" evidence="1">
    <location>
        <begin position="70"/>
        <end position="142"/>
    </location>
</feature>
<sequence length="431" mass="50678">MDEIGKAIEQHFELGLSIEQSNQIDSIFQAFMRAIHFPISDTGTESLLKFNYFRKALNVLTSQQLKKYKTKKLAAKVKSKIRENEQKERQIKYLENEYKDVQLTAAQIEKIYKTKNEFKKRLIDLEEQHAEILRTIENTINDEQIEQLEKLFSHQLRLRSIRKVESIKNQYSYLSLTDDQAEAISILNEKEKKQRIQNDYKFNDPYLIKQELKHILTGQQFEIYSLNQEQLKERSLQSQIQADLDKSDEFTEIEELINFQIENILPVKCRIAKELIESASEEDLHRIEELKSAYNNQIAESVIKQTEAHAQKYGSQLPNSLKLSILETTLSYTNPSSSLLGDLDLNFNIFSGIQLNDIQKSDLETLKLKQREYNIERLERKLKGSYAPLATIRREREIPEFFELYSILMLESEPKANIEKMKSQLDREQPN</sequence>
<keyword evidence="1" id="KW-0175">Coiled coil</keyword>
<name>A0AA37SSY7_9BACT</name>
<dbReference type="EMBL" id="BSOH01000027">
    <property type="protein sequence ID" value="GLR19547.1"/>
    <property type="molecule type" value="Genomic_DNA"/>
</dbReference>
<gene>
    <name evidence="2" type="ORF">GCM10007940_41630</name>
</gene>
<proteinExistence type="predicted"/>
<reference evidence="2" key="1">
    <citation type="journal article" date="2014" name="Int. J. Syst. Evol. Microbiol.">
        <title>Complete genome sequence of Corynebacterium casei LMG S-19264T (=DSM 44701T), isolated from a smear-ripened cheese.</title>
        <authorList>
            <consortium name="US DOE Joint Genome Institute (JGI-PGF)"/>
            <person name="Walter F."/>
            <person name="Albersmeier A."/>
            <person name="Kalinowski J."/>
            <person name="Ruckert C."/>
        </authorList>
    </citation>
    <scope>NUCLEOTIDE SEQUENCE</scope>
    <source>
        <strain evidence="2">NBRC 108769</strain>
    </source>
</reference>